<keyword evidence="5" id="KW-0175">Coiled coil</keyword>
<dbReference type="EMBL" id="KT008627">
    <property type="protein sequence ID" value="AKV40677.1"/>
    <property type="molecule type" value="Genomic_DNA"/>
</dbReference>
<evidence type="ECO:0000313" key="11">
    <source>
        <dbReference type="Proteomes" id="UP000208106"/>
    </source>
</evidence>
<feature type="coiled-coil region" evidence="5">
    <location>
        <begin position="427"/>
        <end position="454"/>
    </location>
</feature>
<evidence type="ECO:0000313" key="12">
    <source>
        <dbReference type="Proteomes" id="UP000240599"/>
    </source>
</evidence>
<name>A0A0K1R173_9ALPH</name>
<evidence type="ECO:0000256" key="6">
    <source>
        <dbReference type="SAM" id="MobiDB-lite"/>
    </source>
</evidence>
<keyword evidence="11" id="KW-1185">Reference proteome</keyword>
<evidence type="ECO:0000256" key="1">
    <source>
        <dbReference type="ARBA" id="ARBA00022562"/>
    </source>
</evidence>
<accession>A0A0K1R173</accession>
<evidence type="ECO:0000256" key="3">
    <source>
        <dbReference type="ARBA" id="ARBA00022844"/>
    </source>
</evidence>
<proteinExistence type="inferred from homology"/>
<reference evidence="11 12" key="1">
    <citation type="journal article" date="2015" name="J. Virol.">
        <title>The Genome of a Tortoise Herpesvirus (Testudinid Herpesvirus 3) Has a Novel Structure and Contains a Large Region That Is Not Required for Replication In Vitro or Virulence In Vivo.</title>
        <authorList>
            <person name="Gandar F."/>
            <person name="Wilkie G.S."/>
            <person name="Gatherer D."/>
            <person name="Kerr K."/>
            <person name="Marlier D."/>
            <person name="Diez M."/>
            <person name="Marschang R.E."/>
            <person name="Mast J."/>
            <person name="Dewals B.G."/>
            <person name="Davison A.J."/>
            <person name="Vanderplasschen A.F."/>
        </authorList>
    </citation>
    <scope>NUCLEOTIDE SEQUENCE [LARGE SCALE GENOMIC DNA]</scope>
    <source>
        <strain evidence="7 11">1976</strain>
        <strain evidence="8 12">4295/7R</strain>
    </source>
</reference>
<keyword evidence="4" id="KW-0231">Viral genome packaging</keyword>
<dbReference type="HAMAP" id="MF_04012">
    <property type="entry name" value="HSV_PORTL"/>
    <property type="match status" value="1"/>
</dbReference>
<sequence length="669" mass="75999">MLSVVMARRLDDLVAGLTPEFLKLLNDREMVLIHPTEKTTTFAEMLSGRYCYTPGQGVYNSARSTEIVTRQIQTTILQEVLGSSNYLDVMADWLTHSNTINRVWKETTYTDVIIATQVAKTTFETWSATLQSSLLDFIREIATCFSSSMVGGEASFSRYIDWLTCLGVVPVTRHERVVRKDTSPHRSKLTGPGQGVRLHLDDKLKLAKNVFGPGIEMVNYLTERIEAVRIMDYDTTALFYNIKRREIMAYNLLTGKRGRCLVIRRPNYIKGEILFDSPMERLYPSIIHTTSVRKHAKICQLLNTAPVKVVIGKRTGEELTAEKLTSLLDGGVDKANTSSTAKLISLLMRMKNMDNVKDVTDTINDYLADSEDKIIDLQRVDLAKIGFGQAVPNNKIGLSTSEAFQQNVTNKVNRVLESHIHKQFSALEQARRDNTELLKRLDEMSKTVNSANERVFSQTRPQNQSGPIPDFDLMSTISAIDYLKTVSSETIKVSDDMSSTDQVANSFFSRYVPPYLEEESNLSQLWEQEIIRCFKLTRVTNNQGQEMAVVYSNSSIDLILEPYFSRVLKIDRLGYLISSHDAYEPTEELFKTLFKRSRLSLYFTDILERHLGEIKSRYERDRARTLTKGDQSNNPAVHTRGSPYSRKGSTIFRRDGGWGRGGQRWQGLA</sequence>
<evidence type="ECO:0000313" key="10">
    <source>
        <dbReference type="Proteomes" id="UP000100290"/>
    </source>
</evidence>
<keyword evidence="3" id="KW-0946">Virion</keyword>
<evidence type="ECO:0000313" key="8">
    <source>
        <dbReference type="EMBL" id="AIU39399.1"/>
    </source>
</evidence>
<reference evidence="9 10" key="2">
    <citation type="journal article" date="2015" name="PLoS ONE">
        <title>A Genomic Approach to Unravel Host-Pathogen Interaction in Chelonians: The Example of Testudinid Herpesvirus 3.</title>
        <authorList>
            <person name="Origgi F.C."/>
            <person name="Tecilla M."/>
            <person name="Pilo P."/>
            <person name="Aloisio F."/>
            <person name="Otten P."/>
            <person name="Aguilar-Bultet L."/>
            <person name="Sattler U."/>
            <person name="Roccabianca P."/>
            <person name="Romero C.H."/>
            <person name="Bloom D.C."/>
            <person name="Jacobson E.R."/>
        </authorList>
    </citation>
    <scope>NUCLEOTIDE SEQUENCE [LARGE SCALE GENOMIC DNA]</scope>
    <source>
        <strain evidence="9">US1976/98</strain>
    </source>
</reference>
<dbReference type="Proteomes" id="UP000100290">
    <property type="component" value="Segment"/>
</dbReference>
<dbReference type="InterPro" id="IPR002660">
    <property type="entry name" value="Herpes_Portal"/>
</dbReference>
<evidence type="ECO:0000313" key="7">
    <source>
        <dbReference type="EMBL" id="AIU39289.1"/>
    </source>
</evidence>
<gene>
    <name evidence="9" type="primary">ORF30</name>
    <name evidence="7" type="synonym">UL6</name>
</gene>
<keyword evidence="1" id="KW-1048">Host nucleus</keyword>
<feature type="region of interest" description="Disordered" evidence="6">
    <location>
        <begin position="624"/>
        <end position="669"/>
    </location>
</feature>
<evidence type="ECO:0000256" key="5">
    <source>
        <dbReference type="SAM" id="Coils"/>
    </source>
</evidence>
<dbReference type="GO" id="GO:0044423">
    <property type="term" value="C:virion component"/>
    <property type="evidence" value="ECO:0007669"/>
    <property type="project" value="UniProtKB-KW"/>
</dbReference>
<dbReference type="Proteomes" id="UP000240599">
    <property type="component" value="Segment"/>
</dbReference>
<evidence type="ECO:0000256" key="4">
    <source>
        <dbReference type="ARBA" id="ARBA00023219"/>
    </source>
</evidence>
<keyword evidence="2" id="KW-1188">Viral release from host cell</keyword>
<evidence type="ECO:0000256" key="2">
    <source>
        <dbReference type="ARBA" id="ARBA00022612"/>
    </source>
</evidence>
<dbReference type="EMBL" id="KM924292">
    <property type="protein sequence ID" value="AIU39289.1"/>
    <property type="molecule type" value="Genomic_DNA"/>
</dbReference>
<dbReference type="OrthoDB" id="2470at10239"/>
<dbReference type="Pfam" id="PF01763">
    <property type="entry name" value="Herpes_UL6"/>
    <property type="match status" value="1"/>
</dbReference>
<dbReference type="EMBL" id="KM924293">
    <property type="protein sequence ID" value="AIU39399.1"/>
    <property type="molecule type" value="Genomic_DNA"/>
</dbReference>
<dbReference type="KEGG" id="vg:26122561"/>
<dbReference type="Proteomes" id="UP000208106">
    <property type="component" value="Segment"/>
</dbReference>
<feature type="compositionally biased region" description="Gly residues" evidence="6">
    <location>
        <begin position="658"/>
        <end position="669"/>
    </location>
</feature>
<organism evidence="9 10">
    <name type="scientific">Testudinid alphaherpesvirus 3</name>
    <dbReference type="NCBI Taxonomy" id="2560801"/>
    <lineage>
        <taxon>Viruses</taxon>
        <taxon>Duplodnaviria</taxon>
        <taxon>Heunggongvirae</taxon>
        <taxon>Peploviricota</taxon>
        <taxon>Herviviricetes</taxon>
        <taxon>Herpesvirales</taxon>
        <taxon>Orthoherpesviridae</taxon>
        <taxon>Alphaherpesvirinae</taxon>
        <taxon>Scutavirus</taxon>
        <taxon>Scutavirus testudinidalpha3</taxon>
    </lineage>
</organism>
<dbReference type="GO" id="GO:0051276">
    <property type="term" value="P:chromosome organization"/>
    <property type="evidence" value="ECO:0007669"/>
    <property type="project" value="InterPro"/>
</dbReference>
<protein>
    <submittedName>
        <fullName evidence="9">Capsid portal protein</fullName>
    </submittedName>
</protein>
<evidence type="ECO:0000313" key="9">
    <source>
        <dbReference type="EMBL" id="AKV40677.1"/>
    </source>
</evidence>